<comment type="similarity">
    <text evidence="1">Belongs to the peptidase C19 family.</text>
</comment>
<dbReference type="InterPro" id="IPR038765">
    <property type="entry name" value="Papain-like_cys_pep_sf"/>
</dbReference>
<dbReference type="AlphaFoldDB" id="A0A8H3EFC3"/>
<feature type="compositionally biased region" description="Polar residues" evidence="2">
    <location>
        <begin position="598"/>
        <end position="616"/>
    </location>
</feature>
<dbReference type="InterPro" id="IPR050185">
    <property type="entry name" value="Ub_carboxyl-term_hydrolase"/>
</dbReference>
<dbReference type="GO" id="GO:0004843">
    <property type="term" value="F:cysteine-type deubiquitinase activity"/>
    <property type="evidence" value="ECO:0007669"/>
    <property type="project" value="InterPro"/>
</dbReference>
<dbReference type="Pfam" id="PF00443">
    <property type="entry name" value="UCH"/>
    <property type="match status" value="1"/>
</dbReference>
<evidence type="ECO:0000313" key="5">
    <source>
        <dbReference type="Proteomes" id="UP000664169"/>
    </source>
</evidence>
<dbReference type="Pfam" id="PF00581">
    <property type="entry name" value="Rhodanese"/>
    <property type="match status" value="1"/>
</dbReference>
<dbReference type="InterPro" id="IPR001763">
    <property type="entry name" value="Rhodanese-like_dom"/>
</dbReference>
<comment type="caution">
    <text evidence="4">The sequence shown here is derived from an EMBL/GenBank/DDBJ whole genome shotgun (WGS) entry which is preliminary data.</text>
</comment>
<feature type="compositionally biased region" description="Low complexity" evidence="2">
    <location>
        <begin position="588"/>
        <end position="597"/>
    </location>
</feature>
<dbReference type="InterPro" id="IPR028889">
    <property type="entry name" value="USP"/>
</dbReference>
<organism evidence="4 5">
    <name type="scientific">Gomphillus americanus</name>
    <dbReference type="NCBI Taxonomy" id="1940652"/>
    <lineage>
        <taxon>Eukaryota</taxon>
        <taxon>Fungi</taxon>
        <taxon>Dikarya</taxon>
        <taxon>Ascomycota</taxon>
        <taxon>Pezizomycotina</taxon>
        <taxon>Lecanoromycetes</taxon>
        <taxon>OSLEUM clade</taxon>
        <taxon>Ostropomycetidae</taxon>
        <taxon>Ostropales</taxon>
        <taxon>Graphidaceae</taxon>
        <taxon>Gomphilloideae</taxon>
        <taxon>Gomphillus</taxon>
    </lineage>
</organism>
<gene>
    <name evidence="4" type="ORF">GOMPHAMPRED_000035</name>
</gene>
<evidence type="ECO:0000256" key="2">
    <source>
        <dbReference type="SAM" id="MobiDB-lite"/>
    </source>
</evidence>
<reference evidence="4" key="1">
    <citation type="submission" date="2021-03" db="EMBL/GenBank/DDBJ databases">
        <authorList>
            <person name="Tagirdzhanova G."/>
        </authorList>
    </citation>
    <scope>NUCLEOTIDE SEQUENCE</scope>
</reference>
<feature type="domain" description="USP" evidence="3">
    <location>
        <begin position="636"/>
        <end position="996"/>
    </location>
</feature>
<dbReference type="SUPFAM" id="SSF54001">
    <property type="entry name" value="Cysteine proteinases"/>
    <property type="match status" value="1"/>
</dbReference>
<feature type="region of interest" description="Disordered" evidence="2">
    <location>
        <begin position="567"/>
        <end position="616"/>
    </location>
</feature>
<dbReference type="GO" id="GO:0016579">
    <property type="term" value="P:protein deubiquitination"/>
    <property type="evidence" value="ECO:0007669"/>
    <property type="project" value="InterPro"/>
</dbReference>
<dbReference type="InterPro" id="IPR036873">
    <property type="entry name" value="Rhodanese-like_dom_sf"/>
</dbReference>
<dbReference type="PROSITE" id="PS50235">
    <property type="entry name" value="USP_3"/>
    <property type="match status" value="1"/>
</dbReference>
<evidence type="ECO:0000259" key="3">
    <source>
        <dbReference type="PROSITE" id="PS50235"/>
    </source>
</evidence>
<name>A0A8H3EFC3_9LECA</name>
<dbReference type="PANTHER" id="PTHR21646:SF23">
    <property type="entry name" value="UBIQUITIN CARBOXYL-TERMINAL HYDROLASE USP2"/>
    <property type="match status" value="1"/>
</dbReference>
<dbReference type="Gene3D" id="3.90.70.10">
    <property type="entry name" value="Cysteine proteinases"/>
    <property type="match status" value="1"/>
</dbReference>
<evidence type="ECO:0000313" key="4">
    <source>
        <dbReference type="EMBL" id="CAF9902927.1"/>
    </source>
</evidence>
<feature type="region of interest" description="Disordered" evidence="2">
    <location>
        <begin position="139"/>
        <end position="160"/>
    </location>
</feature>
<feature type="region of interest" description="Disordered" evidence="2">
    <location>
        <begin position="173"/>
        <end position="200"/>
    </location>
</feature>
<dbReference type="CDD" id="cd02674">
    <property type="entry name" value="Peptidase_C19R"/>
    <property type="match status" value="1"/>
</dbReference>
<dbReference type="InterPro" id="IPR001394">
    <property type="entry name" value="Peptidase_C19_UCH"/>
</dbReference>
<feature type="region of interest" description="Disordered" evidence="2">
    <location>
        <begin position="209"/>
        <end position="228"/>
    </location>
</feature>
<sequence>MANFPYPLLQDLRRVAEEEVTSNRFTSVSFPHSALIPVTNTMSVDNLLKQAAQSLRQVTISIDFQRPDRAYIEGLKCDALIKMLVSHRDYPDRASQRRVELSRIVKARDAQGSMHQTLEDTIRKSNNLRIEAIEQKSMEPRFSSLSSRPRRDELHLSNGDDPLMRRFSALRTTDPIPYPTTDPRPIGLPASPRPSSSTMRPITQIQGESTRVNGPRDMPPVPSNLSKIPPRIAVNDRINTSFPRAPDPIYSPTRNAEVPTHYTSGAPLARPVPSQYTRESIGYGVQPTKGYPQASEQNLKSSRPDLPQAVSVSPQELYNSLKSYDILIMDVRARDAFDEGHIYHKNVICIEPLRLKYGMSFEDLRDTLIFSPDLENQMFDSILDFDLVVYYDQNSSDSFLEGSPKTARSQWLRALFETLVTFNDRAPLRHLPVVLSGGLDAWTDLMGPQSLQRSNTMQTSQSLVIRKPIRRTPHRGSLTGGTSSQEVRLRRLQQYDPLNEMEKRKWQEQLRQEEVKPTDLRAFRAEESLDEEGEELESPVYHRTVDDFIRRFPEVSDLATSMVKLAQNPRSSRPLQMPAMPIIPSRPAPAVSRPSYSGVSDRNASGSIPSSQQDVGAQQPLYRPRLITATYRLPRTGLINYGVTCYMNSTIQCLSATIDLATFFLQDTWKGQVQRNWKGSEGILPDIFSNLIRSLWNHESNAIRPKSLRTFCGRMNPQWAMDRQQDAEEFLMFLLDCLHEDLNVNWNRKVLQPLTEEQELARERLPLWRVSRIEFVRYAHREVSYISDLFAGQHASRLTCLTCSKTSTSYEAFYSLSLEIPQSGTSRITDCLANYTKVEQLEAGEEWKCPHCKVPRAATKRLLITRLPRILAISFKRFSRSSSGKTQKVHTPIDFPLFGLDMRPCMAETRYPPDEDEELSKDAATTPPFLYDAYAVTRHIGNSLESGHYIAMVRDAARMIWRRFDDDRVADFDPSKLRFEDRLQNEQAYMVFYERSRAR</sequence>
<keyword evidence="5" id="KW-1185">Reference proteome</keyword>
<dbReference type="Proteomes" id="UP000664169">
    <property type="component" value="Unassembled WGS sequence"/>
</dbReference>
<accession>A0A8H3EFC3</accession>
<dbReference type="EMBL" id="CAJPDQ010000001">
    <property type="protein sequence ID" value="CAF9902927.1"/>
    <property type="molecule type" value="Genomic_DNA"/>
</dbReference>
<dbReference type="PANTHER" id="PTHR21646">
    <property type="entry name" value="UBIQUITIN CARBOXYL-TERMINAL HYDROLASE"/>
    <property type="match status" value="1"/>
</dbReference>
<evidence type="ECO:0000256" key="1">
    <source>
        <dbReference type="ARBA" id="ARBA00009085"/>
    </source>
</evidence>
<protein>
    <recommendedName>
        <fullName evidence="3">USP domain-containing protein</fullName>
    </recommendedName>
</protein>
<dbReference type="OrthoDB" id="292964at2759"/>
<dbReference type="SUPFAM" id="SSF52821">
    <property type="entry name" value="Rhodanese/Cell cycle control phosphatase"/>
    <property type="match status" value="1"/>
</dbReference>
<feature type="region of interest" description="Disordered" evidence="2">
    <location>
        <begin position="282"/>
        <end position="308"/>
    </location>
</feature>
<proteinExistence type="inferred from homology"/>
<dbReference type="Gene3D" id="3.40.250.10">
    <property type="entry name" value="Rhodanese-like domain"/>
    <property type="match status" value="1"/>
</dbReference>